<dbReference type="Proteomes" id="UP001175226">
    <property type="component" value="Unassembled WGS sequence"/>
</dbReference>
<comment type="caution">
    <text evidence="2">The sequence shown here is derived from an EMBL/GenBank/DDBJ whole genome shotgun (WGS) entry which is preliminary data.</text>
</comment>
<feature type="compositionally biased region" description="Basic and acidic residues" evidence="1">
    <location>
        <begin position="119"/>
        <end position="132"/>
    </location>
</feature>
<feature type="region of interest" description="Disordered" evidence="1">
    <location>
        <begin position="1"/>
        <end position="133"/>
    </location>
</feature>
<name>A0AA39MDF2_9AGAR</name>
<evidence type="ECO:0000313" key="3">
    <source>
        <dbReference type="Proteomes" id="UP001175226"/>
    </source>
</evidence>
<dbReference type="Pfam" id="PF20414">
    <property type="entry name" value="DUF6698"/>
    <property type="match status" value="1"/>
</dbReference>
<reference evidence="2" key="1">
    <citation type="submission" date="2023-06" db="EMBL/GenBank/DDBJ databases">
        <authorList>
            <consortium name="Lawrence Berkeley National Laboratory"/>
            <person name="Ahrendt S."/>
            <person name="Sahu N."/>
            <person name="Indic B."/>
            <person name="Wong-Bajracharya J."/>
            <person name="Merenyi Z."/>
            <person name="Ke H.-M."/>
            <person name="Monk M."/>
            <person name="Kocsube S."/>
            <person name="Drula E."/>
            <person name="Lipzen A."/>
            <person name="Balint B."/>
            <person name="Henrissat B."/>
            <person name="Andreopoulos B."/>
            <person name="Martin F.M."/>
            <person name="Harder C.B."/>
            <person name="Rigling D."/>
            <person name="Ford K.L."/>
            <person name="Foster G.D."/>
            <person name="Pangilinan J."/>
            <person name="Papanicolaou A."/>
            <person name="Barry K."/>
            <person name="LaButti K."/>
            <person name="Viragh M."/>
            <person name="Koriabine M."/>
            <person name="Yan M."/>
            <person name="Riley R."/>
            <person name="Champramary S."/>
            <person name="Plett K.L."/>
            <person name="Tsai I.J."/>
            <person name="Slot J."/>
            <person name="Sipos G."/>
            <person name="Plett J."/>
            <person name="Nagy L.G."/>
            <person name="Grigoriev I.V."/>
        </authorList>
    </citation>
    <scope>NUCLEOTIDE SEQUENCE</scope>
    <source>
        <strain evidence="2">FPL87.14</strain>
    </source>
</reference>
<dbReference type="EMBL" id="JAUEPT010000227">
    <property type="protein sequence ID" value="KAK0429634.1"/>
    <property type="molecule type" value="Genomic_DNA"/>
</dbReference>
<gene>
    <name evidence="2" type="ORF">EV421DRAFT_1914346</name>
</gene>
<feature type="compositionally biased region" description="Low complexity" evidence="1">
    <location>
        <begin position="20"/>
        <end position="31"/>
    </location>
</feature>
<protein>
    <submittedName>
        <fullName evidence="2">Uncharacterized protein</fullName>
    </submittedName>
</protein>
<dbReference type="InterPro" id="IPR046521">
    <property type="entry name" value="DUF6698"/>
</dbReference>
<organism evidence="2 3">
    <name type="scientific">Armillaria borealis</name>
    <dbReference type="NCBI Taxonomy" id="47425"/>
    <lineage>
        <taxon>Eukaryota</taxon>
        <taxon>Fungi</taxon>
        <taxon>Dikarya</taxon>
        <taxon>Basidiomycota</taxon>
        <taxon>Agaricomycotina</taxon>
        <taxon>Agaricomycetes</taxon>
        <taxon>Agaricomycetidae</taxon>
        <taxon>Agaricales</taxon>
        <taxon>Marasmiineae</taxon>
        <taxon>Physalacriaceae</taxon>
        <taxon>Armillaria</taxon>
    </lineage>
</organism>
<evidence type="ECO:0000256" key="1">
    <source>
        <dbReference type="SAM" id="MobiDB-lite"/>
    </source>
</evidence>
<feature type="compositionally biased region" description="Acidic residues" evidence="1">
    <location>
        <begin position="37"/>
        <end position="47"/>
    </location>
</feature>
<evidence type="ECO:0000313" key="2">
    <source>
        <dbReference type="EMBL" id="KAK0429634.1"/>
    </source>
</evidence>
<dbReference type="AlphaFoldDB" id="A0AA39MDF2"/>
<feature type="compositionally biased region" description="Acidic residues" evidence="1">
    <location>
        <begin position="85"/>
        <end position="98"/>
    </location>
</feature>
<keyword evidence="3" id="KW-1185">Reference proteome</keyword>
<accession>A0AA39MDF2</accession>
<sequence length="572" mass="63808">MHMSKIKLRSNNTIAQKNVAAKPKPTQPAKKLVTIDLDSEVEPEDDAAPVSKKGKKIEQPARGKKLGTQMGTQKTLPPPAASDTDNVEEDNTEEDMDLDAGSVADASGMVSGQGRKVKGTNDAELTRSEVKTAHKQKRYKVLQQITSDDGEALVKCKENLEECIKILSDAHKWGKFMPHAINLWVEPKDVLLEGIERLLGSESTSENGANLNAYEALTSMWSIDLSNDLEYFVDTDDGVAKISTVLHKGFKSGRQEDMHKIRENILKIIVKDPRKESLPLPAPVIKSAQGFNYSETACLFCPQIYLEMFKNNDKWRQQLCEGKIKISHWELPSFLFDQSKVSSEDALAGCMEGYVLVRMVKHLLTSDGIPGRSKGLTCPPITKIYKITKIMGHIIAYGACQAHYAFSSVDGWTHHDGKFDLQKFYEAVVDMYEDFPEDPWAVTSLAWWNKEVFGNLDGADDDNDSDNTPPPESTVFKMAEARRQRQKLHKAITTAAQVAEEIELEGGFPASCASHNARNPRLSVAAFRTSSKCRVFCHSHCLLMDWSLQASGHLGSYNDATMTEDFSRDWIF</sequence>
<proteinExistence type="predicted"/>